<evidence type="ECO:0000313" key="2">
    <source>
        <dbReference type="EMBL" id="RAR86581.1"/>
    </source>
</evidence>
<protein>
    <submittedName>
        <fullName evidence="2">Uncharacterized protein</fullName>
    </submittedName>
</protein>
<gene>
    <name evidence="2" type="ORF">AX018_1001168</name>
</gene>
<accession>A0A328ZKY5</accession>
<sequence length="281" mass="29360">MTLNVSTPASARRATMPPPEHGSASSASTGEVSPRGSARHADHALAGSPRGRSASIDSPAARARSASPQRTAPHAPSLRPAQERVRNLLKATAEEQLQQAEAMTAAQRTEVETEVATHLKGGTSVEPQKAMALWTAVQTARLGSEAMIEVPAGWARSEVAKGIDNLMQAMTDPMLDGELRKTAADELGKHFGEKGPGPFLGAMGYTIQLGEVPPSELAFAAQVRTAIADTNDEATVVAQIDDALKKHGAPEQLLPLLGAGAASSEEANATFMKYMTALQAI</sequence>
<evidence type="ECO:0000313" key="3">
    <source>
        <dbReference type="Proteomes" id="UP000248856"/>
    </source>
</evidence>
<feature type="region of interest" description="Disordered" evidence="1">
    <location>
        <begin position="1"/>
        <end position="81"/>
    </location>
</feature>
<dbReference type="AlphaFoldDB" id="A0A328ZKY5"/>
<keyword evidence="3" id="KW-1185">Reference proteome</keyword>
<evidence type="ECO:0000256" key="1">
    <source>
        <dbReference type="SAM" id="MobiDB-lite"/>
    </source>
</evidence>
<reference evidence="2 3" key="1">
    <citation type="submission" date="2018-06" db="EMBL/GenBank/DDBJ databases">
        <title>Genomic Encyclopedia of Archaeal and Bacterial Type Strains, Phase II (KMG-II): from individual species to whole genera.</title>
        <authorList>
            <person name="Goeker M."/>
        </authorList>
    </citation>
    <scope>NUCLEOTIDE SEQUENCE [LARGE SCALE GENOMIC DNA]</scope>
    <source>
        <strain evidence="2 3">CFPB 3232</strain>
    </source>
</reference>
<proteinExistence type="predicted"/>
<feature type="compositionally biased region" description="Low complexity" evidence="1">
    <location>
        <begin position="52"/>
        <end position="73"/>
    </location>
</feature>
<name>A0A328ZKY5_9BURK</name>
<comment type="caution">
    <text evidence="2">The sequence shown here is derived from an EMBL/GenBank/DDBJ whole genome shotgun (WGS) entry which is preliminary data.</text>
</comment>
<organism evidence="2 3">
    <name type="scientific">Paracidovorax anthurii</name>
    <dbReference type="NCBI Taxonomy" id="78229"/>
    <lineage>
        <taxon>Bacteria</taxon>
        <taxon>Pseudomonadati</taxon>
        <taxon>Pseudomonadota</taxon>
        <taxon>Betaproteobacteria</taxon>
        <taxon>Burkholderiales</taxon>
        <taxon>Comamonadaceae</taxon>
        <taxon>Paracidovorax</taxon>
    </lineage>
</organism>
<dbReference type="EMBL" id="QLTA01000001">
    <property type="protein sequence ID" value="RAR86581.1"/>
    <property type="molecule type" value="Genomic_DNA"/>
</dbReference>
<dbReference type="OrthoDB" id="9838054at2"/>
<dbReference type="Proteomes" id="UP000248856">
    <property type="component" value="Unassembled WGS sequence"/>
</dbReference>